<dbReference type="GO" id="GO:0004854">
    <property type="term" value="F:xanthine dehydrogenase activity"/>
    <property type="evidence" value="ECO:0007669"/>
    <property type="project" value="UniProtKB-EC"/>
</dbReference>
<evidence type="ECO:0000256" key="4">
    <source>
        <dbReference type="ARBA" id="ARBA00023004"/>
    </source>
</evidence>
<dbReference type="EC" id="1.17.1.4" evidence="6"/>
<dbReference type="Gene3D" id="1.10.150.120">
    <property type="entry name" value="[2Fe-2S]-binding domain"/>
    <property type="match status" value="1"/>
</dbReference>
<dbReference type="InterPro" id="IPR005107">
    <property type="entry name" value="CO_DH_flav_C"/>
</dbReference>
<dbReference type="PROSITE" id="PS00197">
    <property type="entry name" value="2FE2S_FER_1"/>
    <property type="match status" value="1"/>
</dbReference>
<dbReference type="Gene3D" id="3.30.465.10">
    <property type="match status" value="1"/>
</dbReference>
<dbReference type="GO" id="GO:0071949">
    <property type="term" value="F:FAD binding"/>
    <property type="evidence" value="ECO:0007669"/>
    <property type="project" value="InterPro"/>
</dbReference>
<evidence type="ECO:0000256" key="1">
    <source>
        <dbReference type="ARBA" id="ARBA00022630"/>
    </source>
</evidence>
<keyword evidence="3" id="KW-0274">FAD</keyword>
<dbReference type="InterPro" id="IPR016208">
    <property type="entry name" value="Ald_Oxase/xanthine_DH-like"/>
</dbReference>
<dbReference type="InterPro" id="IPR012175">
    <property type="entry name" value="Xanth_DH_ssu_bac"/>
</dbReference>
<dbReference type="InterPro" id="IPR016166">
    <property type="entry name" value="FAD-bd_PCMH"/>
</dbReference>
<dbReference type="PANTHER" id="PTHR45444">
    <property type="entry name" value="XANTHINE DEHYDROGENASE"/>
    <property type="match status" value="1"/>
</dbReference>
<dbReference type="Pfam" id="PF03450">
    <property type="entry name" value="CO_deh_flav_C"/>
    <property type="match status" value="1"/>
</dbReference>
<dbReference type="PANTHER" id="PTHR45444:SF3">
    <property type="entry name" value="XANTHINE DEHYDROGENASE"/>
    <property type="match status" value="1"/>
</dbReference>
<dbReference type="InterPro" id="IPR002888">
    <property type="entry name" value="2Fe-2S-bd"/>
</dbReference>
<dbReference type="PIRSF" id="PIRSF036557">
    <property type="entry name" value="XdhA_RC"/>
    <property type="match status" value="1"/>
</dbReference>
<dbReference type="Gene3D" id="3.30.43.10">
    <property type="entry name" value="Uridine Diphospho-n-acetylenolpyruvylglucosamine Reductase, domain 2"/>
    <property type="match status" value="1"/>
</dbReference>
<evidence type="ECO:0000256" key="3">
    <source>
        <dbReference type="ARBA" id="ARBA00022827"/>
    </source>
</evidence>
<dbReference type="InterPro" id="IPR016167">
    <property type="entry name" value="FAD-bd_PCMH_sub1"/>
</dbReference>
<dbReference type="Pfam" id="PF00941">
    <property type="entry name" value="FAD_binding_5"/>
    <property type="match status" value="1"/>
</dbReference>
<keyword evidence="1" id="KW-0285">Flavoprotein</keyword>
<dbReference type="Gene3D" id="3.10.20.30">
    <property type="match status" value="1"/>
</dbReference>
<keyword evidence="6" id="KW-0560">Oxidoreductase</keyword>
<dbReference type="InterPro" id="IPR036010">
    <property type="entry name" value="2Fe-2S_ferredoxin-like_sf"/>
</dbReference>
<dbReference type="InterPro" id="IPR036683">
    <property type="entry name" value="CO_DH_flav_C_dom_sf"/>
</dbReference>
<dbReference type="SUPFAM" id="SSF56176">
    <property type="entry name" value="FAD-binding/transporter-associated domain-like"/>
    <property type="match status" value="1"/>
</dbReference>
<keyword evidence="7" id="KW-1185">Reference proteome</keyword>
<proteinExistence type="predicted"/>
<dbReference type="InterPro" id="IPR006058">
    <property type="entry name" value="2Fe2S_fd_BS"/>
</dbReference>
<evidence type="ECO:0000256" key="2">
    <source>
        <dbReference type="ARBA" id="ARBA00022723"/>
    </source>
</evidence>
<dbReference type="InterPro" id="IPR036884">
    <property type="entry name" value="2Fe-2S-bd_dom_sf"/>
</dbReference>
<dbReference type="InterPro" id="IPR002346">
    <property type="entry name" value="Mopterin_DH_FAD-bd"/>
</dbReference>
<dbReference type="Pfam" id="PF01799">
    <property type="entry name" value="Fer2_2"/>
    <property type="match status" value="1"/>
</dbReference>
<organism evidence="6 7">
    <name type="scientific">Pannonibacter tanglangensis</name>
    <dbReference type="NCBI Taxonomy" id="2750084"/>
    <lineage>
        <taxon>Bacteria</taxon>
        <taxon>Pseudomonadati</taxon>
        <taxon>Pseudomonadota</taxon>
        <taxon>Alphaproteobacteria</taxon>
        <taxon>Hyphomicrobiales</taxon>
        <taxon>Stappiaceae</taxon>
        <taxon>Pannonibacter</taxon>
    </lineage>
</organism>
<dbReference type="InterPro" id="IPR016169">
    <property type="entry name" value="FAD-bd_PCMH_sub2"/>
</dbReference>
<dbReference type="AlphaFoldDB" id="A0A7X5F147"/>
<keyword evidence="2" id="KW-0479">Metal-binding</keyword>
<evidence type="ECO:0000259" key="5">
    <source>
        <dbReference type="PROSITE" id="PS51387"/>
    </source>
</evidence>
<dbReference type="RefSeq" id="WP_161708133.1">
    <property type="nucleotide sequence ID" value="NZ_JAABLQ010000001.1"/>
</dbReference>
<sequence>MRDTLRFLRAGRIVELGDVGPMDTVLDYLRLTERATGTKEGCGEGDCGACTVALGRLVDGKLVYQPVNACIQLLGMIDGAELVTVEDLSADGRLHPVQKAMRDLHGSQCGFCTPGFIMSLFTLYHAEGMTKSRQAVTDWLAGNLCRCTGYRPIIDAALASCFEAADDAFSWRAGETREALRRLADSRDIFIGTSDSFLAAPATVGGLAAIYGQHPDATLVAGATDVGLWITKSLRSLPKIIHLGRVAGMNRIEETASGLVLGAGVTYAQAETALTRLAPDLGELLRRVGSKQVRASGTIGGNIANGSPIGDMPPALIALGARIELQQGEEVRSLPLEAFFLDYGKQDRRPAEFVTGIFVPRPDVNEVFRCYKISKRFDQDISAVMGAFRFSLDGPILREARIAFGGMAATPKRATAAEAALAGASLDDPSTWAAAIRALTTDYRPITDMRASADYRMEAARALLAKALMEVSGADEPLRLKGAAHQGGSDHERAA</sequence>
<dbReference type="InterPro" id="IPR014307">
    <property type="entry name" value="Xanthine_DH_ssu"/>
</dbReference>
<reference evidence="7" key="1">
    <citation type="submission" date="2020-01" db="EMBL/GenBank/DDBJ databases">
        <authorList>
            <person name="Fang Y."/>
            <person name="Sun R."/>
            <person name="Nie L."/>
            <person name="He J."/>
            <person name="Hao L."/>
            <person name="Wang L."/>
            <person name="Su S."/>
            <person name="Lv E."/>
            <person name="Zhang Z."/>
            <person name="Xie R."/>
            <person name="Liu H."/>
        </authorList>
    </citation>
    <scope>NUCLEOTIDE SEQUENCE [LARGE SCALE GENOMIC DNA]</scope>
    <source>
        <strain evidence="7">XCT-53</strain>
    </source>
</reference>
<dbReference type="SUPFAM" id="SSF54292">
    <property type="entry name" value="2Fe-2S ferredoxin-like"/>
    <property type="match status" value="1"/>
</dbReference>
<accession>A0A7X5F147</accession>
<protein>
    <submittedName>
        <fullName evidence="6">Xanthine dehydrogenase small subunit</fullName>
        <ecNumber evidence="6">1.17.1.4</ecNumber>
    </submittedName>
</protein>
<evidence type="ECO:0000313" key="7">
    <source>
        <dbReference type="Proteomes" id="UP000586722"/>
    </source>
</evidence>
<dbReference type="InterPro" id="IPR036318">
    <property type="entry name" value="FAD-bd_PCMH-like_sf"/>
</dbReference>
<dbReference type="InterPro" id="IPR012675">
    <property type="entry name" value="Beta-grasp_dom_sf"/>
</dbReference>
<dbReference type="NCBIfam" id="TIGR02963">
    <property type="entry name" value="xanthine_xdhA"/>
    <property type="match status" value="1"/>
</dbReference>
<dbReference type="Gene3D" id="3.30.390.50">
    <property type="entry name" value="CO dehydrogenase flavoprotein, C-terminal domain"/>
    <property type="match status" value="1"/>
</dbReference>
<dbReference type="Proteomes" id="UP000586722">
    <property type="component" value="Unassembled WGS sequence"/>
</dbReference>
<dbReference type="GO" id="GO:0051537">
    <property type="term" value="F:2 iron, 2 sulfur cluster binding"/>
    <property type="evidence" value="ECO:0007669"/>
    <property type="project" value="InterPro"/>
</dbReference>
<dbReference type="SUPFAM" id="SSF47741">
    <property type="entry name" value="CO dehydrogenase ISP C-domain like"/>
    <property type="match status" value="1"/>
</dbReference>
<gene>
    <name evidence="6" type="primary">xdhA</name>
    <name evidence="6" type="ORF">GWI72_06110</name>
</gene>
<evidence type="ECO:0000313" key="6">
    <source>
        <dbReference type="EMBL" id="NBN77841.1"/>
    </source>
</evidence>
<keyword evidence="4" id="KW-0408">Iron</keyword>
<dbReference type="EMBL" id="JAABLQ010000001">
    <property type="protein sequence ID" value="NBN77841.1"/>
    <property type="molecule type" value="Genomic_DNA"/>
</dbReference>
<dbReference type="GO" id="GO:0005506">
    <property type="term" value="F:iron ion binding"/>
    <property type="evidence" value="ECO:0007669"/>
    <property type="project" value="InterPro"/>
</dbReference>
<dbReference type="PROSITE" id="PS51387">
    <property type="entry name" value="FAD_PCMH"/>
    <property type="match status" value="1"/>
</dbReference>
<comment type="caution">
    <text evidence="6">The sequence shown here is derived from an EMBL/GenBank/DDBJ whole genome shotgun (WGS) entry which is preliminary data.</text>
</comment>
<dbReference type="SMART" id="SM01092">
    <property type="entry name" value="CO_deh_flav_C"/>
    <property type="match status" value="1"/>
</dbReference>
<feature type="domain" description="FAD-binding PCMH-type" evidence="5">
    <location>
        <begin position="190"/>
        <end position="364"/>
    </location>
</feature>
<dbReference type="SUPFAM" id="SSF55447">
    <property type="entry name" value="CO dehydrogenase flavoprotein C-terminal domain-like"/>
    <property type="match status" value="1"/>
</dbReference>
<name>A0A7X5F147_9HYPH</name>